<keyword evidence="1" id="KW-0812">Transmembrane</keyword>
<evidence type="ECO:0000313" key="3">
    <source>
        <dbReference type="Proteomes" id="UP000784294"/>
    </source>
</evidence>
<accession>A0A448X4Z5</accession>
<organism evidence="2 3">
    <name type="scientific">Protopolystoma xenopodis</name>
    <dbReference type="NCBI Taxonomy" id="117903"/>
    <lineage>
        <taxon>Eukaryota</taxon>
        <taxon>Metazoa</taxon>
        <taxon>Spiralia</taxon>
        <taxon>Lophotrochozoa</taxon>
        <taxon>Platyhelminthes</taxon>
        <taxon>Monogenea</taxon>
        <taxon>Polyopisthocotylea</taxon>
        <taxon>Polystomatidea</taxon>
        <taxon>Polystomatidae</taxon>
        <taxon>Protopolystoma</taxon>
    </lineage>
</organism>
<feature type="transmembrane region" description="Helical" evidence="1">
    <location>
        <begin position="20"/>
        <end position="40"/>
    </location>
</feature>
<keyword evidence="1" id="KW-1133">Transmembrane helix</keyword>
<keyword evidence="3" id="KW-1185">Reference proteome</keyword>
<evidence type="ECO:0000313" key="2">
    <source>
        <dbReference type="EMBL" id="VEL28179.1"/>
    </source>
</evidence>
<sequence length="143" mass="15739">MELTISKTTTIISSRLLFNAIIYAPVVAHAAVCLLAQALVGWPVSVPRRLVADLAQWVINRIAQLQLDSEVTGDAKTSTSESPAVIYLMNCTNDSFSPLVELIDSVAELARLKFKIYYEKKDEISSLIVKTDSMLRKIPGLMA</sequence>
<keyword evidence="1" id="KW-0472">Membrane</keyword>
<proteinExistence type="predicted"/>
<dbReference type="EMBL" id="CAAALY010092980">
    <property type="protein sequence ID" value="VEL28179.1"/>
    <property type="molecule type" value="Genomic_DNA"/>
</dbReference>
<evidence type="ECO:0000256" key="1">
    <source>
        <dbReference type="SAM" id="Phobius"/>
    </source>
</evidence>
<protein>
    <submittedName>
        <fullName evidence="2">Uncharacterized protein</fullName>
    </submittedName>
</protein>
<reference evidence="2" key="1">
    <citation type="submission" date="2018-11" db="EMBL/GenBank/DDBJ databases">
        <authorList>
            <consortium name="Pathogen Informatics"/>
        </authorList>
    </citation>
    <scope>NUCLEOTIDE SEQUENCE</scope>
</reference>
<dbReference type="Proteomes" id="UP000784294">
    <property type="component" value="Unassembled WGS sequence"/>
</dbReference>
<comment type="caution">
    <text evidence="2">The sequence shown here is derived from an EMBL/GenBank/DDBJ whole genome shotgun (WGS) entry which is preliminary data.</text>
</comment>
<name>A0A448X4Z5_9PLAT</name>
<gene>
    <name evidence="2" type="ORF">PXEA_LOCUS21619</name>
</gene>
<dbReference type="AlphaFoldDB" id="A0A448X4Z5"/>